<dbReference type="EMBL" id="BK015578">
    <property type="protein sequence ID" value="DAE14268.1"/>
    <property type="molecule type" value="Genomic_DNA"/>
</dbReference>
<reference evidence="1" key="1">
    <citation type="journal article" date="2021" name="Proc. Natl. Acad. Sci. U.S.A.">
        <title>A Catalog of Tens of Thousands of Viruses from Human Metagenomes Reveals Hidden Associations with Chronic Diseases.</title>
        <authorList>
            <person name="Tisza M.J."/>
            <person name="Buck C.B."/>
        </authorList>
    </citation>
    <scope>NUCLEOTIDE SEQUENCE</scope>
    <source>
        <strain evidence="1">Ct0uL16</strain>
    </source>
</reference>
<protein>
    <submittedName>
        <fullName evidence="1">Putative transcription regulator</fullName>
    </submittedName>
</protein>
<proteinExistence type="predicted"/>
<evidence type="ECO:0000313" key="1">
    <source>
        <dbReference type="EMBL" id="DAE14268.1"/>
    </source>
</evidence>
<name>A0A8S5Q6X5_9CAUD</name>
<organism evidence="1">
    <name type="scientific">Siphoviridae sp. ct0uL16</name>
    <dbReference type="NCBI Taxonomy" id="2825299"/>
    <lineage>
        <taxon>Viruses</taxon>
        <taxon>Duplodnaviria</taxon>
        <taxon>Heunggongvirae</taxon>
        <taxon>Uroviricota</taxon>
        <taxon>Caudoviricetes</taxon>
    </lineage>
</organism>
<sequence length="119" mass="13871">MNTKKPCPYTDEDVLTMGKITAQIAARYLGITYETLVWLLRQDSENGTNKAPFGKAVHKKAWVYYIFPEELVKYKRGYRPEDEEVKKAEFMKLFKQLDDNDKNQVKGFMKALLITKEAV</sequence>
<accession>A0A8S5Q6X5</accession>